<organism evidence="2">
    <name type="scientific">uncultured marine virus</name>
    <dbReference type="NCBI Taxonomy" id="186617"/>
    <lineage>
        <taxon>Viruses</taxon>
        <taxon>environmental samples</taxon>
    </lineage>
</organism>
<evidence type="ECO:0000313" key="2">
    <source>
        <dbReference type="EMBL" id="AGA18476.1"/>
    </source>
</evidence>
<evidence type="ECO:0000256" key="1">
    <source>
        <dbReference type="SAM" id="MobiDB-lite"/>
    </source>
</evidence>
<feature type="compositionally biased region" description="Polar residues" evidence="1">
    <location>
        <begin position="10"/>
        <end position="28"/>
    </location>
</feature>
<proteinExistence type="predicted"/>
<evidence type="ECO:0008006" key="3">
    <source>
        <dbReference type="Google" id="ProtNLM"/>
    </source>
</evidence>
<reference evidence="2" key="1">
    <citation type="journal article" date="2013" name="ISME J.">
        <title>Previously unknown and highly divergent ssDNA viruses populate the oceans.</title>
        <authorList>
            <person name="Labonte J.M."/>
            <person name="Suttle C.A."/>
        </authorList>
    </citation>
    <scope>NUCLEOTIDE SEQUENCE</scope>
</reference>
<sequence length="296" mass="32847">MKEKKEGSANVPSKNRNDSQSGEISKNNPGIVFDVRGAPSSFSTENTFFRLFTESVIEKHKKNFQDEVMPKSTLKRSLSRSTSRGAAKRKTRFSVAPKIPRSIVALPFPNEKTVTMKYCQVVSLNSGIGTVAYTLFRANSISDPYETGTGHQPYGHDQWSAIYNRYEVTSSRIVATFLPQSSSLPTSTVQCGISLKDNTTVETDIDTVCEASGTNYTFAIAQRDNYASNVFDQKKMFPHGEGDRLQAAFGANPNQEAFYQLWARGITDTTDADAVSAFITIVYTVKMWELKDFGQS</sequence>
<dbReference type="EMBL" id="JX904635">
    <property type="protein sequence ID" value="AGA18476.1"/>
    <property type="molecule type" value="Genomic_DNA"/>
</dbReference>
<accession>S4TE75</accession>
<feature type="region of interest" description="Disordered" evidence="1">
    <location>
        <begin position="70"/>
        <end position="92"/>
    </location>
</feature>
<protein>
    <recommendedName>
        <fullName evidence="3">Capsid protein</fullName>
    </recommendedName>
</protein>
<feature type="region of interest" description="Disordered" evidence="1">
    <location>
        <begin position="1"/>
        <end position="30"/>
    </location>
</feature>
<name>S4TE75_9VIRU</name>